<dbReference type="InterPro" id="IPR020056">
    <property type="entry name" value="Rbsml_bL25/Gln-tRNA_synth_N"/>
</dbReference>
<dbReference type="HAMAP" id="MF_01334">
    <property type="entry name" value="Ribosomal_bL25_CTC"/>
    <property type="match status" value="1"/>
</dbReference>
<evidence type="ECO:0000256" key="4">
    <source>
        <dbReference type="ARBA" id="ARBA00023274"/>
    </source>
</evidence>
<evidence type="ECO:0000256" key="6">
    <source>
        <dbReference type="SAM" id="MobiDB-lite"/>
    </source>
</evidence>
<feature type="compositionally biased region" description="Basic and acidic residues" evidence="6">
    <location>
        <begin position="202"/>
        <end position="212"/>
    </location>
</feature>
<accession>A0ABP7VYT2</accession>
<dbReference type="RefSeq" id="WP_344913031.1">
    <property type="nucleotide sequence ID" value="NZ_BAABDL010000118.1"/>
</dbReference>
<protein>
    <recommendedName>
        <fullName evidence="5">Large ribosomal subunit protein bL25</fullName>
    </recommendedName>
    <alternativeName>
        <fullName evidence="5">General stress protein CTC</fullName>
    </alternativeName>
</protein>
<keyword evidence="2 5" id="KW-0694">RNA-binding</keyword>
<dbReference type="Pfam" id="PF14693">
    <property type="entry name" value="Ribosomal_TL5_C"/>
    <property type="match status" value="1"/>
</dbReference>
<dbReference type="SUPFAM" id="SSF50715">
    <property type="entry name" value="Ribosomal protein L25-like"/>
    <property type="match status" value="1"/>
</dbReference>
<evidence type="ECO:0000256" key="3">
    <source>
        <dbReference type="ARBA" id="ARBA00022980"/>
    </source>
</evidence>
<dbReference type="InterPro" id="IPR020930">
    <property type="entry name" value="Ribosomal_uL5_bac-type"/>
</dbReference>
<dbReference type="NCBIfam" id="NF004133">
    <property type="entry name" value="PRK05618.2-4"/>
    <property type="match status" value="1"/>
</dbReference>
<evidence type="ECO:0000259" key="8">
    <source>
        <dbReference type="Pfam" id="PF14693"/>
    </source>
</evidence>
<feature type="compositionally biased region" description="Acidic residues" evidence="6">
    <location>
        <begin position="186"/>
        <end position="201"/>
    </location>
</feature>
<dbReference type="Proteomes" id="UP001501734">
    <property type="component" value="Unassembled WGS sequence"/>
</dbReference>
<dbReference type="InterPro" id="IPR011035">
    <property type="entry name" value="Ribosomal_bL25/Gln-tRNA_synth"/>
</dbReference>
<keyword evidence="10" id="KW-1185">Reference proteome</keyword>
<proteinExistence type="inferred from homology"/>
<dbReference type="Gene3D" id="2.40.240.10">
    <property type="entry name" value="Ribosomal Protein L25, Chain P"/>
    <property type="match status" value="1"/>
</dbReference>
<keyword evidence="3 5" id="KW-0689">Ribosomal protein</keyword>
<reference evidence="10" key="1">
    <citation type="journal article" date="2019" name="Int. J. Syst. Evol. Microbiol.">
        <title>The Global Catalogue of Microorganisms (GCM) 10K type strain sequencing project: providing services to taxonomists for standard genome sequencing and annotation.</title>
        <authorList>
            <consortium name="The Broad Institute Genomics Platform"/>
            <consortium name="The Broad Institute Genome Sequencing Center for Infectious Disease"/>
            <person name="Wu L."/>
            <person name="Ma J."/>
        </authorList>
    </citation>
    <scope>NUCLEOTIDE SEQUENCE [LARGE SCALE GENOMIC DNA]</scope>
    <source>
        <strain evidence="10">JCM 17250</strain>
    </source>
</reference>
<evidence type="ECO:0000313" key="9">
    <source>
        <dbReference type="EMBL" id="GAA4076301.1"/>
    </source>
</evidence>
<dbReference type="InterPro" id="IPR001021">
    <property type="entry name" value="Ribosomal_bL25_long"/>
</dbReference>
<evidence type="ECO:0000256" key="2">
    <source>
        <dbReference type="ARBA" id="ARBA00022884"/>
    </source>
</evidence>
<comment type="subunit">
    <text evidence="5">Part of the 50S ribosomal subunit; part of the 5S rRNA/L5/L18/L25 subcomplex. Contacts the 5S rRNA. Binds to the 5S rRNA independently of L5 and L18.</text>
</comment>
<dbReference type="InterPro" id="IPR029751">
    <property type="entry name" value="Ribosomal_L25_dom"/>
</dbReference>
<feature type="domain" description="Large ribosomal subunit protein bL25 beta" evidence="8">
    <location>
        <begin position="101"/>
        <end position="183"/>
    </location>
</feature>
<organism evidence="9 10">
    <name type="scientific">Amphibacillus indicireducens</name>
    <dbReference type="NCBI Taxonomy" id="1076330"/>
    <lineage>
        <taxon>Bacteria</taxon>
        <taxon>Bacillati</taxon>
        <taxon>Bacillota</taxon>
        <taxon>Bacilli</taxon>
        <taxon>Bacillales</taxon>
        <taxon>Bacillaceae</taxon>
        <taxon>Amphibacillus</taxon>
    </lineage>
</organism>
<feature type="domain" description="Large ribosomal subunit protein bL25 L25" evidence="7">
    <location>
        <begin position="5"/>
        <end position="92"/>
    </location>
</feature>
<comment type="similarity">
    <text evidence="5">Belongs to the bacterial ribosomal protein bL25 family. CTC subfamily.</text>
</comment>
<dbReference type="GO" id="GO:0005840">
    <property type="term" value="C:ribosome"/>
    <property type="evidence" value="ECO:0007669"/>
    <property type="project" value="UniProtKB-KW"/>
</dbReference>
<dbReference type="PANTHER" id="PTHR33284:SF1">
    <property type="entry name" value="RIBOSOMAL PROTEIN L25_GLN-TRNA SYNTHETASE, ANTI-CODON-BINDING DOMAIN-CONTAINING PROTEIN"/>
    <property type="match status" value="1"/>
</dbReference>
<evidence type="ECO:0000256" key="1">
    <source>
        <dbReference type="ARBA" id="ARBA00022730"/>
    </source>
</evidence>
<dbReference type="InterPro" id="IPR020057">
    <property type="entry name" value="Ribosomal_bL25_b-dom"/>
</dbReference>
<evidence type="ECO:0000313" key="10">
    <source>
        <dbReference type="Proteomes" id="UP001501734"/>
    </source>
</evidence>
<keyword evidence="4 5" id="KW-0687">Ribonucleoprotein</keyword>
<dbReference type="PANTHER" id="PTHR33284">
    <property type="entry name" value="RIBOSOMAL PROTEIN L25/GLN-TRNA SYNTHETASE, ANTI-CODON-BINDING DOMAIN-CONTAINING PROTEIN"/>
    <property type="match status" value="1"/>
</dbReference>
<name>A0ABP7VYT2_9BACI</name>
<dbReference type="InterPro" id="IPR037121">
    <property type="entry name" value="Ribosomal_bL25_C"/>
</dbReference>
<comment type="function">
    <text evidence="5">This is one of the proteins that binds to the 5S RNA in the ribosome where it forms part of the central protuberance.</text>
</comment>
<dbReference type="CDD" id="cd00495">
    <property type="entry name" value="Ribosomal_L25_TL5_CTC"/>
    <property type="match status" value="1"/>
</dbReference>
<sequence length="212" mass="23508">MAVKLRAERRDDLTKSHTNQLRKKGFIPSVVYGNDKEAITVAVENIELLKTLRDEGRNAVITLDIEQGESVEVMLHEYQMDPLRDEVIHADFYVVDMSQEMDVTVSIQLEGEPAGVREGGILQQPLYELQVRATPANIPDQITINVADLEIGDAISVSDLDKAEGYEVTEAPDTTIVTITAPQAEEALEPSEDGEFVEPELVDQKGDTEETE</sequence>
<evidence type="ECO:0000259" key="7">
    <source>
        <dbReference type="Pfam" id="PF01386"/>
    </source>
</evidence>
<keyword evidence="1 5" id="KW-0699">rRNA-binding</keyword>
<dbReference type="Gene3D" id="2.170.120.20">
    <property type="entry name" value="Ribosomal protein L25, beta domain"/>
    <property type="match status" value="1"/>
</dbReference>
<evidence type="ECO:0000256" key="5">
    <source>
        <dbReference type="HAMAP-Rule" id="MF_01334"/>
    </source>
</evidence>
<dbReference type="NCBIfam" id="TIGR00731">
    <property type="entry name" value="bL25_bact_ctc"/>
    <property type="match status" value="1"/>
</dbReference>
<comment type="caution">
    <text evidence="9">The sequence shown here is derived from an EMBL/GenBank/DDBJ whole genome shotgun (WGS) entry which is preliminary data.</text>
</comment>
<gene>
    <name evidence="5" type="primary">rplY</name>
    <name evidence="5" type="synonym">ctc</name>
    <name evidence="9" type="ORF">GCM10022410_21470</name>
</gene>
<dbReference type="EMBL" id="BAABDL010000118">
    <property type="protein sequence ID" value="GAA4076301.1"/>
    <property type="molecule type" value="Genomic_DNA"/>
</dbReference>
<feature type="region of interest" description="Disordered" evidence="6">
    <location>
        <begin position="185"/>
        <end position="212"/>
    </location>
</feature>
<dbReference type="Pfam" id="PF01386">
    <property type="entry name" value="Ribosomal_L25p"/>
    <property type="match status" value="1"/>
</dbReference>